<name>A0A7S0WVP0_9CHLO</name>
<sequence>MGPSPTRAAPADNDDAADVPPILPYEKIVADLENLPDESQAPHPFSIYDVFFWRDAPDWYHKTFLSAGFGLSYCTLKQYMNRHELEVFLPPRAKVLPENMRRGYRNTQMFKQGLWRVGRETTTIAGAAAVYYGGAYYLGEYRGAHSWENFAASGALAGVGLSLYLIYPWKPRTGVFGALLGAALGSFSGLVTEAAGIPHWDESKDWEGWWLGKYIDKKKKAPSEQADQSGGAAAAAAVLAATEAAQAEQAQSGKQAQPAASSWGWGWGRSKKE</sequence>
<feature type="compositionally biased region" description="Low complexity" evidence="1">
    <location>
        <begin position="247"/>
        <end position="257"/>
    </location>
</feature>
<organism evidence="2">
    <name type="scientific">Chlamydomonas leiostraca</name>
    <dbReference type="NCBI Taxonomy" id="1034604"/>
    <lineage>
        <taxon>Eukaryota</taxon>
        <taxon>Viridiplantae</taxon>
        <taxon>Chlorophyta</taxon>
        <taxon>core chlorophytes</taxon>
        <taxon>Chlorophyceae</taxon>
        <taxon>CS clade</taxon>
        <taxon>Chlamydomonadales</taxon>
        <taxon>Chlamydomonadaceae</taxon>
        <taxon>Chlamydomonas</taxon>
    </lineage>
</organism>
<dbReference type="EMBL" id="HBFB01022972">
    <property type="protein sequence ID" value="CAD8686573.1"/>
    <property type="molecule type" value="Transcribed_RNA"/>
</dbReference>
<proteinExistence type="predicted"/>
<reference evidence="2" key="1">
    <citation type="submission" date="2021-01" db="EMBL/GenBank/DDBJ databases">
        <authorList>
            <person name="Corre E."/>
            <person name="Pelletier E."/>
            <person name="Niang G."/>
            <person name="Scheremetjew M."/>
            <person name="Finn R."/>
            <person name="Kale V."/>
            <person name="Holt S."/>
            <person name="Cochrane G."/>
            <person name="Meng A."/>
            <person name="Brown T."/>
            <person name="Cohen L."/>
        </authorList>
    </citation>
    <scope>NUCLEOTIDE SEQUENCE</scope>
    <source>
        <strain evidence="2">SAG 11-49</strain>
    </source>
</reference>
<accession>A0A7S0WVP0</accession>
<protein>
    <submittedName>
        <fullName evidence="2">Uncharacterized protein</fullName>
    </submittedName>
</protein>
<evidence type="ECO:0000313" key="2">
    <source>
        <dbReference type="EMBL" id="CAD8686573.1"/>
    </source>
</evidence>
<evidence type="ECO:0000256" key="1">
    <source>
        <dbReference type="SAM" id="MobiDB-lite"/>
    </source>
</evidence>
<feature type="region of interest" description="Disordered" evidence="1">
    <location>
        <begin position="247"/>
        <end position="273"/>
    </location>
</feature>
<gene>
    <name evidence="2" type="ORF">CLEI1391_LOCUS12978</name>
</gene>
<dbReference type="AlphaFoldDB" id="A0A7S0WVP0"/>